<dbReference type="EMBL" id="FQWD01000004">
    <property type="protein sequence ID" value="SHG67966.1"/>
    <property type="molecule type" value="Genomic_DNA"/>
</dbReference>
<comment type="subcellular location">
    <subcellularLocation>
        <location evidence="1">Membrane</location>
    </subcellularLocation>
</comment>
<proteinExistence type="predicted"/>
<evidence type="ECO:0000256" key="5">
    <source>
        <dbReference type="SAM" id="Phobius"/>
    </source>
</evidence>
<name>A0A1M5LSK3_9ALTE</name>
<gene>
    <name evidence="6" type="ORF">SAMN05216361_2772</name>
</gene>
<accession>A0A1M5LSK3</accession>
<keyword evidence="2 5" id="KW-0812">Transmembrane</keyword>
<sequence length="127" mass="13853">MTLYVSCLLLVCIMPFLAKIPLAVAMHRHGGYDNALPREQQQSLKGFGARANAAHYNCFEAITYFAPAALVVLATSSVGATHIALALSFVACRILYLFCYWYAWNTLRSVAFVAGLAISIALFITAM</sequence>
<protein>
    <submittedName>
        <fullName evidence="6">Uncharacterized conserved protein, MAPEG superfamily</fullName>
    </submittedName>
</protein>
<dbReference type="InterPro" id="IPR023352">
    <property type="entry name" value="MAPEG-like_dom_sf"/>
</dbReference>
<dbReference type="AlphaFoldDB" id="A0A1M5LSK3"/>
<dbReference type="Pfam" id="PF01124">
    <property type="entry name" value="MAPEG"/>
    <property type="match status" value="1"/>
</dbReference>
<dbReference type="Proteomes" id="UP000184520">
    <property type="component" value="Unassembled WGS sequence"/>
</dbReference>
<dbReference type="STRING" id="634436.SAMN05216361_2772"/>
<dbReference type="InterPro" id="IPR001129">
    <property type="entry name" value="Membr-assoc_MAPEG"/>
</dbReference>
<evidence type="ECO:0000256" key="4">
    <source>
        <dbReference type="ARBA" id="ARBA00023136"/>
    </source>
</evidence>
<dbReference type="SUPFAM" id="SSF161084">
    <property type="entry name" value="MAPEG domain-like"/>
    <property type="match status" value="1"/>
</dbReference>
<dbReference type="RefSeq" id="WP_073323425.1">
    <property type="nucleotide sequence ID" value="NZ_FQWD01000004.1"/>
</dbReference>
<reference evidence="7" key="1">
    <citation type="submission" date="2016-11" db="EMBL/GenBank/DDBJ databases">
        <authorList>
            <person name="Varghese N."/>
            <person name="Submissions S."/>
        </authorList>
    </citation>
    <scope>NUCLEOTIDE SEQUENCE [LARGE SCALE GENOMIC DNA]</scope>
    <source>
        <strain evidence="7">CGMCC 1.8995</strain>
    </source>
</reference>
<feature type="transmembrane region" description="Helical" evidence="5">
    <location>
        <begin position="109"/>
        <end position="126"/>
    </location>
</feature>
<keyword evidence="7" id="KW-1185">Reference proteome</keyword>
<evidence type="ECO:0000256" key="1">
    <source>
        <dbReference type="ARBA" id="ARBA00004370"/>
    </source>
</evidence>
<dbReference type="PANTHER" id="PTHR35371:SF1">
    <property type="entry name" value="BLR7753 PROTEIN"/>
    <property type="match status" value="1"/>
</dbReference>
<dbReference type="Gene3D" id="1.20.120.550">
    <property type="entry name" value="Membrane associated eicosanoid/glutathione metabolism-like domain"/>
    <property type="match status" value="1"/>
</dbReference>
<dbReference type="GO" id="GO:0016020">
    <property type="term" value="C:membrane"/>
    <property type="evidence" value="ECO:0007669"/>
    <property type="project" value="UniProtKB-SubCell"/>
</dbReference>
<organism evidence="6 7">
    <name type="scientific">Marisediminitalea aggregata</name>
    <dbReference type="NCBI Taxonomy" id="634436"/>
    <lineage>
        <taxon>Bacteria</taxon>
        <taxon>Pseudomonadati</taxon>
        <taxon>Pseudomonadota</taxon>
        <taxon>Gammaproteobacteria</taxon>
        <taxon>Alteromonadales</taxon>
        <taxon>Alteromonadaceae</taxon>
        <taxon>Marisediminitalea</taxon>
    </lineage>
</organism>
<dbReference type="PANTHER" id="PTHR35371">
    <property type="entry name" value="INNER MEMBRANE PROTEIN"/>
    <property type="match status" value="1"/>
</dbReference>
<evidence type="ECO:0000256" key="3">
    <source>
        <dbReference type="ARBA" id="ARBA00022989"/>
    </source>
</evidence>
<evidence type="ECO:0000313" key="6">
    <source>
        <dbReference type="EMBL" id="SHG67966.1"/>
    </source>
</evidence>
<evidence type="ECO:0000256" key="2">
    <source>
        <dbReference type="ARBA" id="ARBA00022692"/>
    </source>
</evidence>
<evidence type="ECO:0000313" key="7">
    <source>
        <dbReference type="Proteomes" id="UP000184520"/>
    </source>
</evidence>
<keyword evidence="4 5" id="KW-0472">Membrane</keyword>
<dbReference type="OrthoDB" id="513661at2"/>
<keyword evidence="3 5" id="KW-1133">Transmembrane helix</keyword>